<dbReference type="EMBL" id="PKPP01017695">
    <property type="protein sequence ID" value="PWA36769.1"/>
    <property type="molecule type" value="Genomic_DNA"/>
</dbReference>
<dbReference type="Pfam" id="PF19274">
    <property type="entry name" value="PI4K_N"/>
    <property type="match status" value="1"/>
</dbReference>
<accession>A0A2U1KJ30</accession>
<feature type="domain" description="PI4-kinase N-terminal" evidence="3">
    <location>
        <begin position="25"/>
        <end position="72"/>
    </location>
</feature>
<keyword evidence="5" id="KW-1185">Reference proteome</keyword>
<organism evidence="4 5">
    <name type="scientific">Artemisia annua</name>
    <name type="common">Sweet wormwood</name>
    <dbReference type="NCBI Taxonomy" id="35608"/>
    <lineage>
        <taxon>Eukaryota</taxon>
        <taxon>Viridiplantae</taxon>
        <taxon>Streptophyta</taxon>
        <taxon>Embryophyta</taxon>
        <taxon>Tracheophyta</taxon>
        <taxon>Spermatophyta</taxon>
        <taxon>Magnoliopsida</taxon>
        <taxon>eudicotyledons</taxon>
        <taxon>Gunneridae</taxon>
        <taxon>Pentapetalae</taxon>
        <taxon>asterids</taxon>
        <taxon>campanulids</taxon>
        <taxon>Asterales</taxon>
        <taxon>Asteraceae</taxon>
        <taxon>Asteroideae</taxon>
        <taxon>Anthemideae</taxon>
        <taxon>Artemisiinae</taxon>
        <taxon>Artemisia</taxon>
    </lineage>
</organism>
<evidence type="ECO:0000256" key="2">
    <source>
        <dbReference type="SAM" id="MobiDB-lite"/>
    </source>
</evidence>
<evidence type="ECO:0000313" key="4">
    <source>
        <dbReference type="EMBL" id="PWA36769.1"/>
    </source>
</evidence>
<dbReference type="InterPro" id="IPR045495">
    <property type="entry name" value="PI4K_N"/>
</dbReference>
<evidence type="ECO:0000313" key="5">
    <source>
        <dbReference type="Proteomes" id="UP000245207"/>
    </source>
</evidence>
<protein>
    <submittedName>
        <fullName evidence="4">Armadillo-type fold</fullName>
    </submittedName>
</protein>
<proteinExistence type="inferred from homology"/>
<comment type="similarity">
    <text evidence="1">Belongs to the PI3/PI4-kinase family. Type III PI4K subfamily.</text>
</comment>
<evidence type="ECO:0000259" key="3">
    <source>
        <dbReference type="Pfam" id="PF19274"/>
    </source>
</evidence>
<evidence type="ECO:0000256" key="1">
    <source>
        <dbReference type="ARBA" id="ARBA00006209"/>
    </source>
</evidence>
<feature type="region of interest" description="Disordered" evidence="2">
    <location>
        <begin position="97"/>
        <end position="128"/>
    </location>
</feature>
<reference evidence="4 5" key="1">
    <citation type="journal article" date="2018" name="Mol. Plant">
        <title>The genome of Artemisia annua provides insight into the evolution of Asteraceae family and artemisinin biosynthesis.</title>
        <authorList>
            <person name="Shen Q."/>
            <person name="Zhang L."/>
            <person name="Liao Z."/>
            <person name="Wang S."/>
            <person name="Yan T."/>
            <person name="Shi P."/>
            <person name="Liu M."/>
            <person name="Fu X."/>
            <person name="Pan Q."/>
            <person name="Wang Y."/>
            <person name="Lv Z."/>
            <person name="Lu X."/>
            <person name="Zhang F."/>
            <person name="Jiang W."/>
            <person name="Ma Y."/>
            <person name="Chen M."/>
            <person name="Hao X."/>
            <person name="Li L."/>
            <person name="Tang Y."/>
            <person name="Lv G."/>
            <person name="Zhou Y."/>
            <person name="Sun X."/>
            <person name="Brodelius P.E."/>
            <person name="Rose J.K.C."/>
            <person name="Tang K."/>
        </authorList>
    </citation>
    <scope>NUCLEOTIDE SEQUENCE [LARGE SCALE GENOMIC DNA]</scope>
    <source>
        <strain evidence="5">cv. Huhao1</strain>
        <tissue evidence="4">Leaf</tissue>
    </source>
</reference>
<sequence>MFILWADMDLYKHLVLRKTYEKILAATWGSGQGAMFKCVLKASCENIEYGWTKDRAPVDTFVLGIPSGSVKEHSMDLCVEIQWSLYDDENIETENDILPRDSTVTDVEPSISNEDGPPLLEKSSLDAP</sequence>
<comment type="caution">
    <text evidence="4">The sequence shown here is derived from an EMBL/GenBank/DDBJ whole genome shotgun (WGS) entry which is preliminary data.</text>
</comment>
<gene>
    <name evidence="4" type="ORF">CTI12_AA596700</name>
</gene>
<dbReference type="STRING" id="35608.A0A2U1KJ30"/>
<dbReference type="AlphaFoldDB" id="A0A2U1KJ30"/>
<dbReference type="Proteomes" id="UP000245207">
    <property type="component" value="Unassembled WGS sequence"/>
</dbReference>
<name>A0A2U1KJ30_ARTAN</name>
<feature type="compositionally biased region" description="Polar residues" evidence="2">
    <location>
        <begin position="102"/>
        <end position="113"/>
    </location>
</feature>
<dbReference type="OrthoDB" id="1741304at2759"/>